<evidence type="ECO:0000313" key="3">
    <source>
        <dbReference type="Proteomes" id="UP001549146"/>
    </source>
</evidence>
<accession>A0ABV2LW53</accession>
<feature type="transmembrane region" description="Helical" evidence="1">
    <location>
        <begin position="237"/>
        <end position="257"/>
    </location>
</feature>
<feature type="transmembrane region" description="Helical" evidence="1">
    <location>
        <begin position="92"/>
        <end position="111"/>
    </location>
</feature>
<protein>
    <recommendedName>
        <fullName evidence="4">UbiA prenyltransferase family protein</fullName>
    </recommendedName>
</protein>
<keyword evidence="1" id="KW-0812">Transmembrane</keyword>
<feature type="transmembrane region" description="Helical" evidence="1">
    <location>
        <begin position="118"/>
        <end position="140"/>
    </location>
</feature>
<gene>
    <name evidence="2" type="ORF">ABID46_001358</name>
</gene>
<evidence type="ECO:0000313" key="2">
    <source>
        <dbReference type="EMBL" id="MET3731777.1"/>
    </source>
</evidence>
<dbReference type="EMBL" id="JBEPMO010000006">
    <property type="protein sequence ID" value="MET3731777.1"/>
    <property type="molecule type" value="Genomic_DNA"/>
</dbReference>
<feature type="transmembrane region" description="Helical" evidence="1">
    <location>
        <begin position="7"/>
        <end position="25"/>
    </location>
</feature>
<dbReference type="Proteomes" id="UP001549146">
    <property type="component" value="Unassembled WGS sequence"/>
</dbReference>
<evidence type="ECO:0000256" key="1">
    <source>
        <dbReference type="SAM" id="Phobius"/>
    </source>
</evidence>
<proteinExistence type="predicted"/>
<keyword evidence="3" id="KW-1185">Reference proteome</keyword>
<comment type="caution">
    <text evidence="2">The sequence shown here is derived from an EMBL/GenBank/DDBJ whole genome shotgun (WGS) entry which is preliminary data.</text>
</comment>
<feature type="transmembrane region" description="Helical" evidence="1">
    <location>
        <begin position="211"/>
        <end position="230"/>
    </location>
</feature>
<keyword evidence="1" id="KW-1133">Transmembrane helix</keyword>
<feature type="transmembrane region" description="Helical" evidence="1">
    <location>
        <begin position="67"/>
        <end position="86"/>
    </location>
</feature>
<organism evidence="2 3">
    <name type="scientific">Moheibacter stercoris</name>
    <dbReference type="NCBI Taxonomy" id="1628251"/>
    <lineage>
        <taxon>Bacteria</taxon>
        <taxon>Pseudomonadati</taxon>
        <taxon>Bacteroidota</taxon>
        <taxon>Flavobacteriia</taxon>
        <taxon>Flavobacteriales</taxon>
        <taxon>Weeksellaceae</taxon>
        <taxon>Moheibacter</taxon>
    </lineage>
</organism>
<feature type="transmembrane region" description="Helical" evidence="1">
    <location>
        <begin position="187"/>
        <end position="205"/>
    </location>
</feature>
<dbReference type="RefSeq" id="WP_354508360.1">
    <property type="nucleotide sequence ID" value="NZ_JBEPMO010000006.1"/>
</dbReference>
<reference evidence="2 3" key="1">
    <citation type="submission" date="2024-06" db="EMBL/GenBank/DDBJ databases">
        <title>Genomic Encyclopedia of Type Strains, Phase IV (KMG-IV): sequencing the most valuable type-strain genomes for metagenomic binning, comparative biology and taxonomic classification.</title>
        <authorList>
            <person name="Goeker M."/>
        </authorList>
    </citation>
    <scope>NUCLEOTIDE SEQUENCE [LARGE SCALE GENOMIC DNA]</scope>
    <source>
        <strain evidence="2 3">DSM 29388</strain>
    </source>
</reference>
<name>A0ABV2LW53_9FLAO</name>
<feature type="transmembrane region" description="Helical" evidence="1">
    <location>
        <begin position="146"/>
        <end position="166"/>
    </location>
</feature>
<evidence type="ECO:0008006" key="4">
    <source>
        <dbReference type="Google" id="ProtNLM"/>
    </source>
</evidence>
<keyword evidence="1" id="KW-0472">Membrane</keyword>
<sequence length="258" mass="29309">MFQKLIIQTNIWVALCFTALVVFFQLNLYEIFYSVWGIAFFGTLAIYNFTRISTIEDFLNPKNRGRVFLTILGSLGTIICVLLRGFELKTFLYLGILGFISFCYSLPFKGLGLRAIPFLKLFLIAFVWAGSSIGLLLVVHHSLLQHYALFASVFFFVVGITIPFDIRDYPTDSKELKTIPQLIGIQYAKYLAISSLILSGILLGIDVEILSPFGISWLITLAISITLVLFSSTKRKNFYYSFWMEACSILPLLFYLLS</sequence>
<feature type="transmembrane region" description="Helical" evidence="1">
    <location>
        <begin position="31"/>
        <end position="47"/>
    </location>
</feature>
<dbReference type="Gene3D" id="1.20.120.1780">
    <property type="entry name" value="UbiA prenyltransferase"/>
    <property type="match status" value="1"/>
</dbReference>